<evidence type="ECO:0000313" key="13">
    <source>
        <dbReference type="Proteomes" id="UP000012040"/>
    </source>
</evidence>
<evidence type="ECO:0000256" key="2">
    <source>
        <dbReference type="ARBA" id="ARBA00022475"/>
    </source>
</evidence>
<evidence type="ECO:0000256" key="7">
    <source>
        <dbReference type="ARBA" id="ARBA00022967"/>
    </source>
</evidence>
<dbReference type="GO" id="GO:0016887">
    <property type="term" value="F:ATP hydrolysis activity"/>
    <property type="evidence" value="ECO:0007669"/>
    <property type="project" value="InterPro"/>
</dbReference>
<dbReference type="SUPFAM" id="SSF52540">
    <property type="entry name" value="P-loop containing nucleoside triphosphate hydrolases"/>
    <property type="match status" value="1"/>
</dbReference>
<dbReference type="GO" id="GO:0016020">
    <property type="term" value="C:membrane"/>
    <property type="evidence" value="ECO:0007669"/>
    <property type="project" value="InterPro"/>
</dbReference>
<dbReference type="PROSITE" id="PS50893">
    <property type="entry name" value="ABC_TRANSPORTER_2"/>
    <property type="match status" value="1"/>
</dbReference>
<dbReference type="GO" id="GO:0005524">
    <property type="term" value="F:ATP binding"/>
    <property type="evidence" value="ECO:0007669"/>
    <property type="project" value="UniProtKB-KW"/>
</dbReference>
<dbReference type="InterPro" id="IPR003439">
    <property type="entry name" value="ABC_transporter-like_ATP-bd"/>
</dbReference>
<proteinExistence type="predicted"/>
<evidence type="ECO:0000256" key="3">
    <source>
        <dbReference type="ARBA" id="ARBA00022496"/>
    </source>
</evidence>
<dbReference type="Proteomes" id="UP000012040">
    <property type="component" value="Chromosome"/>
</dbReference>
<dbReference type="PANTHER" id="PTHR42781">
    <property type="entry name" value="SPERMIDINE/PUTRESCINE IMPORT ATP-BINDING PROTEIN POTA"/>
    <property type="match status" value="1"/>
</dbReference>
<dbReference type="RefSeq" id="WP_015469858.1">
    <property type="nucleotide sequence ID" value="NC_020813.1"/>
</dbReference>
<dbReference type="eggNOG" id="COG3842">
    <property type="taxonomic scope" value="Bacteria"/>
</dbReference>
<protein>
    <recommendedName>
        <fullName evidence="11">ABC transporter domain-containing protein</fullName>
    </recommendedName>
</protein>
<evidence type="ECO:0000256" key="6">
    <source>
        <dbReference type="ARBA" id="ARBA00022840"/>
    </source>
</evidence>
<keyword evidence="1" id="KW-0813">Transport</keyword>
<dbReference type="InterPro" id="IPR027417">
    <property type="entry name" value="P-loop_NTPase"/>
</dbReference>
<dbReference type="InterPro" id="IPR050093">
    <property type="entry name" value="ABC_SmlMolc_Importer"/>
</dbReference>
<keyword evidence="6" id="KW-0067">ATP-binding</keyword>
<dbReference type="PATRIC" id="fig|1184267.3.peg.1165"/>
<dbReference type="STRING" id="1184267.A11Q_1152"/>
<dbReference type="PROSITE" id="PS00211">
    <property type="entry name" value="ABC_TRANSPORTER_1"/>
    <property type="match status" value="1"/>
</dbReference>
<dbReference type="SMART" id="SM00382">
    <property type="entry name" value="AAA"/>
    <property type="match status" value="1"/>
</dbReference>
<evidence type="ECO:0000256" key="8">
    <source>
        <dbReference type="ARBA" id="ARBA00023004"/>
    </source>
</evidence>
<dbReference type="InterPro" id="IPR003593">
    <property type="entry name" value="AAA+_ATPase"/>
</dbReference>
<dbReference type="HOGENOM" id="CLU_000604_1_22_7"/>
<evidence type="ECO:0000256" key="9">
    <source>
        <dbReference type="ARBA" id="ARBA00023065"/>
    </source>
</evidence>
<evidence type="ECO:0000256" key="5">
    <source>
        <dbReference type="ARBA" id="ARBA00022741"/>
    </source>
</evidence>
<dbReference type="Gene3D" id="3.40.50.300">
    <property type="entry name" value="P-loop containing nucleotide triphosphate hydrolases"/>
    <property type="match status" value="1"/>
</dbReference>
<keyword evidence="5" id="KW-0547">Nucleotide-binding</keyword>
<evidence type="ECO:0000256" key="4">
    <source>
        <dbReference type="ARBA" id="ARBA00022519"/>
    </source>
</evidence>
<dbReference type="OrthoDB" id="9809450at2"/>
<dbReference type="InterPro" id="IPR015853">
    <property type="entry name" value="ABC_transpr_FbpC"/>
</dbReference>
<evidence type="ECO:0000259" key="11">
    <source>
        <dbReference type="PROSITE" id="PS50893"/>
    </source>
</evidence>
<keyword evidence="13" id="KW-1185">Reference proteome</keyword>
<keyword evidence="10" id="KW-0472">Membrane</keyword>
<keyword evidence="2" id="KW-1003">Cell membrane</keyword>
<dbReference type="AlphaFoldDB" id="M4V823"/>
<keyword evidence="9" id="KW-0406">Ion transport</keyword>
<gene>
    <name evidence="12" type="ORF">A11Q_1152</name>
</gene>
<dbReference type="GO" id="GO:0015408">
    <property type="term" value="F:ABC-type ferric iron transporter activity"/>
    <property type="evidence" value="ECO:0007669"/>
    <property type="project" value="InterPro"/>
</dbReference>
<keyword evidence="4" id="KW-0997">Cell inner membrane</keyword>
<evidence type="ECO:0000256" key="1">
    <source>
        <dbReference type="ARBA" id="ARBA00022448"/>
    </source>
</evidence>
<evidence type="ECO:0000313" key="12">
    <source>
        <dbReference type="EMBL" id="AGH95368.1"/>
    </source>
</evidence>
<dbReference type="GO" id="GO:0015697">
    <property type="term" value="P:quaternary ammonium group transport"/>
    <property type="evidence" value="ECO:0007669"/>
    <property type="project" value="UniProtKB-ARBA"/>
</dbReference>
<dbReference type="KEGG" id="bex:A11Q_1152"/>
<sequence length="237" mass="26750">MNFLNVSHLNFSYTANKPLLKDINFQLKKGTVGALLGASGSGKTSLLRCLAGFEKPDSGTIQMNGDTLSSADHFVAPHQRQVGYLFQSLALFPHMTVEENVRYGLNTWTKEAQEARLTELFKLIDLEKHRHRYPQHLSGGERQRVALARALAPNPALLLMDEPFSSLDPDLRIHLRSEIKNILQKLEMTCLIVTHDYEDAFQLADYVGQIKEGTLLSWKPVQDVFELSSRPMPVFKS</sequence>
<reference evidence="12 13" key="1">
    <citation type="journal article" date="2013" name="ISME J.">
        <title>By their genes ye shall know them: genomic signatures of predatory bacteria.</title>
        <authorList>
            <person name="Pasternak Z."/>
            <person name="Pietrokovski S."/>
            <person name="Rotem O."/>
            <person name="Gophna U."/>
            <person name="Lurie-Weinberger M.N."/>
            <person name="Jurkevitch E."/>
        </authorList>
    </citation>
    <scope>NUCLEOTIDE SEQUENCE [LARGE SCALE GENOMIC DNA]</scope>
    <source>
        <strain evidence="12 13">JSS</strain>
    </source>
</reference>
<evidence type="ECO:0000256" key="10">
    <source>
        <dbReference type="ARBA" id="ARBA00023136"/>
    </source>
</evidence>
<dbReference type="FunFam" id="3.40.50.300:FF:000425">
    <property type="entry name" value="Probable ABC transporter, ATP-binding subunit"/>
    <property type="match status" value="1"/>
</dbReference>
<dbReference type="Pfam" id="PF00005">
    <property type="entry name" value="ABC_tran"/>
    <property type="match status" value="1"/>
</dbReference>
<dbReference type="InterPro" id="IPR017871">
    <property type="entry name" value="ABC_transporter-like_CS"/>
</dbReference>
<keyword evidence="8" id="KW-0408">Iron</keyword>
<feature type="domain" description="ABC transporter" evidence="11">
    <location>
        <begin position="4"/>
        <end position="237"/>
    </location>
</feature>
<dbReference type="EMBL" id="CP003537">
    <property type="protein sequence ID" value="AGH95368.1"/>
    <property type="molecule type" value="Genomic_DNA"/>
</dbReference>
<dbReference type="PANTHER" id="PTHR42781:SF5">
    <property type="entry name" value="PUTRESCINE TRANSPORT ATP-BINDING PROTEIN POTG"/>
    <property type="match status" value="1"/>
</dbReference>
<keyword evidence="3" id="KW-0410">Iron transport</keyword>
<dbReference type="CDD" id="cd03259">
    <property type="entry name" value="ABC_Carb_Solutes_like"/>
    <property type="match status" value="1"/>
</dbReference>
<name>M4V823_9BACT</name>
<organism evidence="12 13">
    <name type="scientific">Pseudobdellovibrio exovorus JSS</name>
    <dbReference type="NCBI Taxonomy" id="1184267"/>
    <lineage>
        <taxon>Bacteria</taxon>
        <taxon>Pseudomonadati</taxon>
        <taxon>Bdellovibrionota</taxon>
        <taxon>Bdellovibrionia</taxon>
        <taxon>Bdellovibrionales</taxon>
        <taxon>Pseudobdellovibrionaceae</taxon>
        <taxon>Pseudobdellovibrio</taxon>
    </lineage>
</organism>
<keyword evidence="7" id="KW-1278">Translocase</keyword>
<accession>M4V823</accession>